<dbReference type="PANTHER" id="PTHR43968">
    <property type="match status" value="1"/>
</dbReference>
<evidence type="ECO:0000313" key="3">
    <source>
        <dbReference type="Proteomes" id="UP000253759"/>
    </source>
</evidence>
<organism evidence="2 3">
    <name type="scientific">Pelagibacterium lacus</name>
    <dbReference type="NCBI Taxonomy" id="2282655"/>
    <lineage>
        <taxon>Bacteria</taxon>
        <taxon>Pseudomonadati</taxon>
        <taxon>Pseudomonadota</taxon>
        <taxon>Alphaproteobacteria</taxon>
        <taxon>Hyphomicrobiales</taxon>
        <taxon>Devosiaceae</taxon>
        <taxon>Pelagibacterium</taxon>
    </lineage>
</organism>
<evidence type="ECO:0000259" key="1">
    <source>
        <dbReference type="PROSITE" id="PS50404"/>
    </source>
</evidence>
<name>A0A369W5Q3_9HYPH</name>
<comment type="caution">
    <text evidence="2">The sequence shown here is derived from an EMBL/GenBank/DDBJ whole genome shotgun (WGS) entry which is preliminary data.</text>
</comment>
<dbReference type="InterPro" id="IPR036282">
    <property type="entry name" value="Glutathione-S-Trfase_C_sf"/>
</dbReference>
<dbReference type="InterPro" id="IPR036249">
    <property type="entry name" value="Thioredoxin-like_sf"/>
</dbReference>
<sequence>MKLYYGGLSPFVRKVMVTAYELGVADRIEKAAEMVTPFKTNDAVAAANPLGKIPAARLEDGSVLYGSTVICEYLDATFGAGRIFSAGAARWTALRRAALGDGILEAGSLARIETLRPEGLQWEDWRLHQREKVARALSALEAEAGELGIEALTIGEITVGCALGWLDVRLPDLGWRDSSAALAKWFDTVSQRPSLVATEPVLPK</sequence>
<dbReference type="SUPFAM" id="SSF52833">
    <property type="entry name" value="Thioredoxin-like"/>
    <property type="match status" value="1"/>
</dbReference>
<dbReference type="RefSeq" id="WP_114645219.1">
    <property type="nucleotide sequence ID" value="NZ_QQNH01000005.1"/>
</dbReference>
<dbReference type="Pfam" id="PF13409">
    <property type="entry name" value="GST_N_2"/>
    <property type="match status" value="1"/>
</dbReference>
<evidence type="ECO:0000313" key="2">
    <source>
        <dbReference type="EMBL" id="RDE09673.1"/>
    </source>
</evidence>
<proteinExistence type="predicted"/>
<reference evidence="3" key="1">
    <citation type="submission" date="2018-07" db="EMBL/GenBank/DDBJ databases">
        <authorList>
            <person name="Liu B.-T."/>
            <person name="Du Z."/>
        </authorList>
    </citation>
    <scope>NUCLEOTIDE SEQUENCE [LARGE SCALE GENOMIC DNA]</scope>
    <source>
        <strain evidence="3">XYN52</strain>
    </source>
</reference>
<dbReference type="Gene3D" id="3.40.30.10">
    <property type="entry name" value="Glutaredoxin"/>
    <property type="match status" value="1"/>
</dbReference>
<accession>A0A369W5Q3</accession>
<dbReference type="PANTHER" id="PTHR43968:SF6">
    <property type="entry name" value="GLUTATHIONE S-TRANSFERASE OMEGA"/>
    <property type="match status" value="1"/>
</dbReference>
<dbReference type="EMBL" id="QQNH01000005">
    <property type="protein sequence ID" value="RDE09673.1"/>
    <property type="molecule type" value="Genomic_DNA"/>
</dbReference>
<dbReference type="SUPFAM" id="SSF47616">
    <property type="entry name" value="GST C-terminal domain-like"/>
    <property type="match status" value="1"/>
</dbReference>
<dbReference type="AlphaFoldDB" id="A0A369W5Q3"/>
<keyword evidence="2" id="KW-0808">Transferase</keyword>
<dbReference type="CDD" id="cd03205">
    <property type="entry name" value="GST_C_6"/>
    <property type="match status" value="1"/>
</dbReference>
<dbReference type="Proteomes" id="UP000253759">
    <property type="component" value="Unassembled WGS sequence"/>
</dbReference>
<dbReference type="OrthoDB" id="9795329at2"/>
<dbReference type="Gene3D" id="1.20.1050.10">
    <property type="match status" value="1"/>
</dbReference>
<dbReference type="GO" id="GO:0016740">
    <property type="term" value="F:transferase activity"/>
    <property type="evidence" value="ECO:0007669"/>
    <property type="project" value="UniProtKB-KW"/>
</dbReference>
<protein>
    <submittedName>
        <fullName evidence="2">Glutathione S-transferase family protein</fullName>
    </submittedName>
</protein>
<dbReference type="InterPro" id="IPR050983">
    <property type="entry name" value="GST_Omega/HSP26"/>
</dbReference>
<keyword evidence="3" id="KW-1185">Reference proteome</keyword>
<dbReference type="InterPro" id="IPR004045">
    <property type="entry name" value="Glutathione_S-Trfase_N"/>
</dbReference>
<dbReference type="GO" id="GO:0005737">
    <property type="term" value="C:cytoplasm"/>
    <property type="evidence" value="ECO:0007669"/>
    <property type="project" value="TreeGrafter"/>
</dbReference>
<feature type="domain" description="GST N-terminal" evidence="1">
    <location>
        <begin position="1"/>
        <end position="82"/>
    </location>
</feature>
<gene>
    <name evidence="2" type="ORF">DVH29_05820</name>
</gene>
<dbReference type="Pfam" id="PF13410">
    <property type="entry name" value="GST_C_2"/>
    <property type="match status" value="1"/>
</dbReference>
<dbReference type="PROSITE" id="PS50404">
    <property type="entry name" value="GST_NTER"/>
    <property type="match status" value="1"/>
</dbReference>